<dbReference type="Pfam" id="PF08890">
    <property type="entry name" value="Phage_TAC_5"/>
    <property type="match status" value="1"/>
</dbReference>
<evidence type="ECO:0000313" key="1">
    <source>
        <dbReference type="EMBL" id="ACQ53252.1"/>
    </source>
</evidence>
<dbReference type="AlphaFoldDB" id="A0A3F2ZTV3"/>
<proteinExistence type="predicted"/>
<dbReference type="RefSeq" id="WP_012720883.1">
    <property type="nucleotide sequence ID" value="NC_012658.1"/>
</dbReference>
<dbReference type="InterPro" id="IPR038559">
    <property type="entry name" value="XkdN-like_sf"/>
</dbReference>
<dbReference type="KEGG" id="cbi:CLJ_B1401"/>
<dbReference type="Proteomes" id="UP000002333">
    <property type="component" value="Chromosome"/>
</dbReference>
<dbReference type="EMBL" id="CP001083">
    <property type="protein sequence ID" value="ACQ53252.1"/>
    <property type="molecule type" value="Genomic_DNA"/>
</dbReference>
<organism evidence="1 2">
    <name type="scientific">Clostridium botulinum (strain 657 / Type Ba4)</name>
    <dbReference type="NCBI Taxonomy" id="515621"/>
    <lineage>
        <taxon>Bacteria</taxon>
        <taxon>Bacillati</taxon>
        <taxon>Bacillota</taxon>
        <taxon>Clostridia</taxon>
        <taxon>Eubacteriales</taxon>
        <taxon>Clostridiaceae</taxon>
        <taxon>Clostridium</taxon>
    </lineage>
</organism>
<sequence length="136" mass="15769">MNIVDELLKIDEGKIEKVEKEYKIKLKKLGNKEFTFVVKEVDPELISEYQEGLIDMEGKSVEISGTFNMKANLIAESCADVFRNQELLKKFKCPTPIELMKKIMTGGEIEKLYDFVQDINGFTEEKKKDKKKKLKN</sequence>
<gene>
    <name evidence="1" type="ordered locus">CLJ_B1401</name>
</gene>
<accession>A0A3F2ZTV3</accession>
<reference evidence="2" key="2">
    <citation type="submission" date="2008-05" db="EMBL/GenBank/DDBJ databases">
        <title>Genome sequence of Clostridium botulinum Ba4 strain 657.</title>
        <authorList>
            <person name="Shrivastava S."/>
            <person name="Brown J.L."/>
            <person name="Bruce D."/>
            <person name="Detter C."/>
            <person name="Munk C."/>
            <person name="Smith L.A."/>
            <person name="Smith T.J."/>
            <person name="Sutton G."/>
            <person name="Brettin T.S."/>
        </authorList>
    </citation>
    <scope>NUCLEOTIDE SEQUENCE [LARGE SCALE GENOMIC DNA]</scope>
    <source>
        <strain evidence="2">657 / Type Ba4</strain>
    </source>
</reference>
<protein>
    <submittedName>
        <fullName evidence="1">XkdN protein</fullName>
    </submittedName>
</protein>
<reference evidence="1 2" key="1">
    <citation type="journal article" date="2007" name="PLoS ONE">
        <title>Analysis of the neurotoxin complex genes in Clostridium botulinum A1-A4 and B1 strains: BoNT/A3, /Ba4 and /B1 clusters are located within plasmids.</title>
        <authorList>
            <person name="Smith T.J."/>
            <person name="Hill K.K."/>
            <person name="Foley B.T."/>
            <person name="Detter J.C."/>
            <person name="Munk A.C."/>
            <person name="Bruce D.C."/>
            <person name="Doggett N.A."/>
            <person name="Smith L.A."/>
            <person name="Marks J.D."/>
            <person name="Xie G."/>
            <person name="Brettin T.S."/>
        </authorList>
    </citation>
    <scope>NUCLEOTIDE SEQUENCE [LARGE SCALE GENOMIC DNA]</scope>
    <source>
        <strain evidence="2">657 / Type Ba4</strain>
    </source>
</reference>
<dbReference type="InterPro" id="IPR014986">
    <property type="entry name" value="XkdN-like"/>
</dbReference>
<dbReference type="Gene3D" id="3.30.2220.30">
    <property type="match status" value="1"/>
</dbReference>
<name>A0A3F2ZTV3_CLOB6</name>
<evidence type="ECO:0000313" key="2">
    <source>
        <dbReference type="Proteomes" id="UP000002333"/>
    </source>
</evidence>